<keyword evidence="1" id="KW-0853">WD repeat</keyword>
<dbReference type="Gene3D" id="2.130.10.10">
    <property type="entry name" value="YVTN repeat-like/Quinoprotein amine dehydrogenase"/>
    <property type="match status" value="1"/>
</dbReference>
<dbReference type="InterPro" id="IPR001680">
    <property type="entry name" value="WD40_rpt"/>
</dbReference>
<dbReference type="Ensembl" id="ENSSORT00005054714.1">
    <property type="protein sequence ID" value="ENSSORP00005053459.1"/>
    <property type="gene ID" value="ENSSORG00005024035.1"/>
</dbReference>
<dbReference type="AlphaFoldDB" id="A0A673CJK6"/>
<name>A0A673CJK6_9TELE</name>
<keyword evidence="3" id="KW-1185">Reference proteome</keyword>
<dbReference type="PROSITE" id="PS50082">
    <property type="entry name" value="WD_REPEATS_2"/>
    <property type="match status" value="1"/>
</dbReference>
<dbReference type="Proteomes" id="UP000472271">
    <property type="component" value="Chromosome 15"/>
</dbReference>
<sequence length="259" mass="28960">EYLRNTCASFRKRVKAPLHLTGHHSDISAMTFGKANTPVLLCSASSDYIIVWDIELCRKRTREGKVAGGTVIGTLLGEVVHLSFSYSDDRVVACAGATAYILNSKKQEVLSALTGHLGPLTSAEFCPWSSDVLVTTSEDRTFKVWDLKNESVYYQSFVLSAAPLYSLLFLEENRHVVVGSMDGQVWCFSLPDDYKCQLVTKTDLQRTEKRYNTQQSGAANEVETSKPVLKMALCDAFTDTRNDQNKYVNTIIQFLVIYI</sequence>
<dbReference type="InterPro" id="IPR042411">
    <property type="entry name" value="WDR27"/>
</dbReference>
<dbReference type="SMART" id="SM00320">
    <property type="entry name" value="WD40"/>
    <property type="match status" value="3"/>
</dbReference>
<accession>A0A673CJK6</accession>
<feature type="repeat" description="WD" evidence="1">
    <location>
        <begin position="113"/>
        <end position="155"/>
    </location>
</feature>
<dbReference type="PANTHER" id="PTHR44525:SF1">
    <property type="entry name" value="WD REPEAT-CONTAINING PROTEIN 27"/>
    <property type="match status" value="1"/>
</dbReference>
<dbReference type="InterPro" id="IPR015943">
    <property type="entry name" value="WD40/YVTN_repeat-like_dom_sf"/>
</dbReference>
<dbReference type="SUPFAM" id="SSF50978">
    <property type="entry name" value="WD40 repeat-like"/>
    <property type="match status" value="1"/>
</dbReference>
<proteinExistence type="predicted"/>
<evidence type="ECO:0000313" key="2">
    <source>
        <dbReference type="Ensembl" id="ENSSORP00005053459.1"/>
    </source>
</evidence>
<dbReference type="Pfam" id="PF00400">
    <property type="entry name" value="WD40"/>
    <property type="match status" value="1"/>
</dbReference>
<reference evidence="2" key="3">
    <citation type="submission" date="2025-09" db="UniProtKB">
        <authorList>
            <consortium name="Ensembl"/>
        </authorList>
    </citation>
    <scope>IDENTIFICATION</scope>
</reference>
<dbReference type="PANTHER" id="PTHR44525">
    <property type="entry name" value="WD REPEAT-CONTAINING PROTEIN 27"/>
    <property type="match status" value="1"/>
</dbReference>
<evidence type="ECO:0000256" key="1">
    <source>
        <dbReference type="PROSITE-ProRule" id="PRU00221"/>
    </source>
</evidence>
<dbReference type="InterPro" id="IPR036322">
    <property type="entry name" value="WD40_repeat_dom_sf"/>
</dbReference>
<evidence type="ECO:0000313" key="3">
    <source>
        <dbReference type="Proteomes" id="UP000472271"/>
    </source>
</evidence>
<dbReference type="InParanoid" id="A0A673CJK6"/>
<protein>
    <submittedName>
        <fullName evidence="2">WD repeat domain 27</fullName>
    </submittedName>
</protein>
<reference evidence="2" key="2">
    <citation type="submission" date="2025-08" db="UniProtKB">
        <authorList>
            <consortium name="Ensembl"/>
        </authorList>
    </citation>
    <scope>IDENTIFICATION</scope>
</reference>
<dbReference type="PROSITE" id="PS50294">
    <property type="entry name" value="WD_REPEATS_REGION"/>
    <property type="match status" value="1"/>
</dbReference>
<organism evidence="2 3">
    <name type="scientific">Sphaeramia orbicularis</name>
    <name type="common">orbiculate cardinalfish</name>
    <dbReference type="NCBI Taxonomy" id="375764"/>
    <lineage>
        <taxon>Eukaryota</taxon>
        <taxon>Metazoa</taxon>
        <taxon>Chordata</taxon>
        <taxon>Craniata</taxon>
        <taxon>Vertebrata</taxon>
        <taxon>Euteleostomi</taxon>
        <taxon>Actinopterygii</taxon>
        <taxon>Neopterygii</taxon>
        <taxon>Teleostei</taxon>
        <taxon>Neoteleostei</taxon>
        <taxon>Acanthomorphata</taxon>
        <taxon>Gobiaria</taxon>
        <taxon>Kurtiformes</taxon>
        <taxon>Apogonoidei</taxon>
        <taxon>Apogonidae</taxon>
        <taxon>Apogoninae</taxon>
        <taxon>Sphaeramia</taxon>
    </lineage>
</organism>
<reference evidence="2" key="1">
    <citation type="submission" date="2019-06" db="EMBL/GenBank/DDBJ databases">
        <authorList>
            <consortium name="Wellcome Sanger Institute Data Sharing"/>
        </authorList>
    </citation>
    <scope>NUCLEOTIDE SEQUENCE [LARGE SCALE GENOMIC DNA]</scope>
</reference>